<dbReference type="AlphaFoldDB" id="A0A8H6LV03"/>
<evidence type="ECO:0000313" key="1">
    <source>
        <dbReference type="EMBL" id="KAF6742146.1"/>
    </source>
</evidence>
<name>A0A8H6LV03_9AGAR</name>
<proteinExistence type="predicted"/>
<sequence length="206" mass="22723">MAVALPNSPKRPERPNRGISITAKRRWVAIDAHRSQASFSVWESQKSNLHCSQAPGNAREGRKLRCIVSKRYGRQNSTSGCLGMPGSGSEEWWEIPSLIGRDSRHTPLSSVRICKRGALWGVRIQDAREVQSGLEKLVQCGRMVIGVDFTFEPQCPPLECTLSIFNGQLPDAPEFSHAARTTPLNACSTPSLPHGRLNVDHQRASS</sequence>
<organism evidence="1 2">
    <name type="scientific">Ephemerocybe angulata</name>
    <dbReference type="NCBI Taxonomy" id="980116"/>
    <lineage>
        <taxon>Eukaryota</taxon>
        <taxon>Fungi</taxon>
        <taxon>Dikarya</taxon>
        <taxon>Basidiomycota</taxon>
        <taxon>Agaricomycotina</taxon>
        <taxon>Agaricomycetes</taxon>
        <taxon>Agaricomycetidae</taxon>
        <taxon>Agaricales</taxon>
        <taxon>Agaricineae</taxon>
        <taxon>Psathyrellaceae</taxon>
        <taxon>Ephemerocybe</taxon>
    </lineage>
</organism>
<protein>
    <submittedName>
        <fullName evidence="1">Uncharacterized protein</fullName>
    </submittedName>
</protein>
<comment type="caution">
    <text evidence="1">The sequence shown here is derived from an EMBL/GenBank/DDBJ whole genome shotgun (WGS) entry which is preliminary data.</text>
</comment>
<keyword evidence="2" id="KW-1185">Reference proteome</keyword>
<dbReference type="Proteomes" id="UP000521943">
    <property type="component" value="Unassembled WGS sequence"/>
</dbReference>
<accession>A0A8H6LV03</accession>
<reference evidence="1 2" key="1">
    <citation type="submission" date="2020-07" db="EMBL/GenBank/DDBJ databases">
        <title>Comparative genomics of pyrophilous fungi reveals a link between fire events and developmental genes.</title>
        <authorList>
            <consortium name="DOE Joint Genome Institute"/>
            <person name="Steindorff A.S."/>
            <person name="Carver A."/>
            <person name="Calhoun S."/>
            <person name="Stillman K."/>
            <person name="Liu H."/>
            <person name="Lipzen A."/>
            <person name="Pangilinan J."/>
            <person name="Labutti K."/>
            <person name="Bruns T.D."/>
            <person name="Grigoriev I.V."/>
        </authorList>
    </citation>
    <scope>NUCLEOTIDE SEQUENCE [LARGE SCALE GENOMIC DNA]</scope>
    <source>
        <strain evidence="1 2">CBS 144469</strain>
    </source>
</reference>
<gene>
    <name evidence="1" type="ORF">DFP72DRAFT_860954</name>
</gene>
<dbReference type="EMBL" id="JACGCI010000198">
    <property type="protein sequence ID" value="KAF6742146.1"/>
    <property type="molecule type" value="Genomic_DNA"/>
</dbReference>
<evidence type="ECO:0000313" key="2">
    <source>
        <dbReference type="Proteomes" id="UP000521943"/>
    </source>
</evidence>